<dbReference type="InterPro" id="IPR038404">
    <property type="entry name" value="TRAP_DctP_sf"/>
</dbReference>
<sequence length="335" mass="37812">MSRLIRYVLPVLLSLLTLQVAAEEYVIKFSHVVAPGTPKGKAADLFAKLVNERLKGRVRVEVYPNSQLYNDNKVMEAMRLSDSRTTGIMAAPSLSKFVKFSRTIQAFDIPYLFNDIDDVHKLVDSPVMEKMTRPLERKGLKALSLWDNGMKVFSIRGDKPLRKVPDDFKGRKFRIQSSEVHAAMIRALGGVPQKLPFKEVYQALAQGVVDGQENAWSNIHSKKFYEVQDWITVSNHSYLGYMVVVSARFWNGLPEDIRKELTAIMAEATAANRRFAAEADVADRKKVEAAGKAKVVELTPEELAAWQRATAGVEDKFKRQIGEDLLREIHQLLGH</sequence>
<evidence type="ECO:0000256" key="2">
    <source>
        <dbReference type="ARBA" id="ARBA00022448"/>
    </source>
</evidence>
<reference evidence="4" key="1">
    <citation type="journal article" date="2020" name="mSystems">
        <title>Genome- and Community-Level Interaction Insights into Carbon Utilization and Element Cycling Functions of Hydrothermarchaeota in Hydrothermal Sediment.</title>
        <authorList>
            <person name="Zhou Z."/>
            <person name="Liu Y."/>
            <person name="Xu W."/>
            <person name="Pan J."/>
            <person name="Luo Z.H."/>
            <person name="Li M."/>
        </authorList>
    </citation>
    <scope>NUCLEOTIDE SEQUENCE [LARGE SCALE GENOMIC DNA]</scope>
    <source>
        <strain evidence="4">HyVt-535</strain>
    </source>
</reference>
<dbReference type="NCBIfam" id="TIGR00787">
    <property type="entry name" value="dctP"/>
    <property type="match status" value="1"/>
</dbReference>
<evidence type="ECO:0000313" key="4">
    <source>
        <dbReference type="EMBL" id="HHH13992.1"/>
    </source>
</evidence>
<keyword evidence="2" id="KW-0813">Transport</keyword>
<dbReference type="PANTHER" id="PTHR33376">
    <property type="match status" value="1"/>
</dbReference>
<evidence type="ECO:0000256" key="3">
    <source>
        <dbReference type="ARBA" id="ARBA00022729"/>
    </source>
</evidence>
<dbReference type="Pfam" id="PF03480">
    <property type="entry name" value="DctP"/>
    <property type="match status" value="1"/>
</dbReference>
<name>A0A7C5IZJ5_9GAMM</name>
<organism evidence="4">
    <name type="scientific">Thiolapillus brandeum</name>
    <dbReference type="NCBI Taxonomy" id="1076588"/>
    <lineage>
        <taxon>Bacteria</taxon>
        <taxon>Pseudomonadati</taxon>
        <taxon>Pseudomonadota</taxon>
        <taxon>Gammaproteobacteria</taxon>
        <taxon>Chromatiales</taxon>
        <taxon>Sedimenticolaceae</taxon>
        <taxon>Thiolapillus</taxon>
    </lineage>
</organism>
<dbReference type="GO" id="GO:0030288">
    <property type="term" value="C:outer membrane-bounded periplasmic space"/>
    <property type="evidence" value="ECO:0007669"/>
    <property type="project" value="InterPro"/>
</dbReference>
<dbReference type="PANTHER" id="PTHR33376:SF7">
    <property type="entry name" value="C4-DICARBOXYLATE-BINDING PROTEIN DCTB"/>
    <property type="match status" value="1"/>
</dbReference>
<comment type="similarity">
    <text evidence="1">Belongs to the bacterial solute-binding protein 7 family.</text>
</comment>
<gene>
    <name evidence="4" type="ORF">ENJ98_07125</name>
</gene>
<dbReference type="Proteomes" id="UP000886100">
    <property type="component" value="Unassembled WGS sequence"/>
</dbReference>
<accession>A0A7C5IZJ5</accession>
<evidence type="ECO:0000256" key="1">
    <source>
        <dbReference type="ARBA" id="ARBA00009023"/>
    </source>
</evidence>
<dbReference type="Gene3D" id="3.40.190.170">
    <property type="entry name" value="Bacterial extracellular solute-binding protein, family 7"/>
    <property type="match status" value="1"/>
</dbReference>
<dbReference type="EMBL" id="DROM01000428">
    <property type="protein sequence ID" value="HHH13992.1"/>
    <property type="molecule type" value="Genomic_DNA"/>
</dbReference>
<dbReference type="InterPro" id="IPR018389">
    <property type="entry name" value="DctP_fam"/>
</dbReference>
<keyword evidence="3" id="KW-0732">Signal</keyword>
<dbReference type="CDD" id="cd13674">
    <property type="entry name" value="PBP2_TRAP_SBP_like_1"/>
    <property type="match status" value="1"/>
</dbReference>
<comment type="caution">
    <text evidence="4">The sequence shown here is derived from an EMBL/GenBank/DDBJ whole genome shotgun (WGS) entry which is preliminary data.</text>
</comment>
<dbReference type="GO" id="GO:0015740">
    <property type="term" value="P:C4-dicarboxylate transport"/>
    <property type="evidence" value="ECO:0007669"/>
    <property type="project" value="TreeGrafter"/>
</dbReference>
<dbReference type="AlphaFoldDB" id="A0A7C5IZJ5"/>
<dbReference type="InterPro" id="IPR004682">
    <property type="entry name" value="TRAP_DctP"/>
</dbReference>
<proteinExistence type="inferred from homology"/>
<dbReference type="NCBIfam" id="NF037995">
    <property type="entry name" value="TRAP_S1"/>
    <property type="match status" value="1"/>
</dbReference>
<dbReference type="GO" id="GO:0055085">
    <property type="term" value="P:transmembrane transport"/>
    <property type="evidence" value="ECO:0007669"/>
    <property type="project" value="InterPro"/>
</dbReference>
<protein>
    <submittedName>
        <fullName evidence="4">DctP family TRAP transporter solute-binding subunit</fullName>
    </submittedName>
</protein>
<dbReference type="PIRSF" id="PIRSF006470">
    <property type="entry name" value="DctB"/>
    <property type="match status" value="1"/>
</dbReference>